<feature type="transmembrane region" description="Helical" evidence="4">
    <location>
        <begin position="163"/>
        <end position="183"/>
    </location>
</feature>
<feature type="transmembrane region" description="Helical" evidence="4">
    <location>
        <begin position="46"/>
        <end position="69"/>
    </location>
</feature>
<keyword evidence="4" id="KW-0812">Transmembrane</keyword>
<dbReference type="PANTHER" id="PTHR42852">
    <property type="entry name" value="THIOL:DISULFIDE INTERCHANGE PROTEIN DSBE"/>
    <property type="match status" value="1"/>
</dbReference>
<dbReference type="InterPro" id="IPR013766">
    <property type="entry name" value="Thioredoxin_domain"/>
</dbReference>
<reference evidence="6" key="1">
    <citation type="submission" date="2022-06" db="EMBL/GenBank/DDBJ databases">
        <title>Aeoliella straminimaris, a novel planctomycete from sediments.</title>
        <authorList>
            <person name="Vitorino I.R."/>
            <person name="Lage O.M."/>
        </authorList>
    </citation>
    <scope>NUCLEOTIDE SEQUENCE</scope>
    <source>
        <strain evidence="6">ICT_H6.2</strain>
    </source>
</reference>
<dbReference type="InterPro" id="IPR017937">
    <property type="entry name" value="Thioredoxin_CS"/>
</dbReference>
<keyword evidence="3" id="KW-0676">Redox-active center</keyword>
<protein>
    <submittedName>
        <fullName evidence="6">TlpA family protein disulfide reductase</fullName>
    </submittedName>
</protein>
<dbReference type="PROSITE" id="PS00194">
    <property type="entry name" value="THIOREDOXIN_1"/>
    <property type="match status" value="1"/>
</dbReference>
<dbReference type="EMBL" id="JAMXLR010000020">
    <property type="protein sequence ID" value="MCO6043184.1"/>
    <property type="molecule type" value="Genomic_DNA"/>
</dbReference>
<dbReference type="RefSeq" id="WP_252851283.1">
    <property type="nucleotide sequence ID" value="NZ_JAMXLR010000020.1"/>
</dbReference>
<evidence type="ECO:0000313" key="7">
    <source>
        <dbReference type="Proteomes" id="UP001155241"/>
    </source>
</evidence>
<keyword evidence="4" id="KW-0472">Membrane</keyword>
<dbReference type="Pfam" id="PF08534">
    <property type="entry name" value="Redoxin"/>
    <property type="match status" value="1"/>
</dbReference>
<keyword evidence="4" id="KW-1133">Transmembrane helix</keyword>
<organism evidence="6 7">
    <name type="scientific">Aeoliella straminimaris</name>
    <dbReference type="NCBI Taxonomy" id="2954799"/>
    <lineage>
        <taxon>Bacteria</taxon>
        <taxon>Pseudomonadati</taxon>
        <taxon>Planctomycetota</taxon>
        <taxon>Planctomycetia</taxon>
        <taxon>Pirellulales</taxon>
        <taxon>Lacipirellulaceae</taxon>
        <taxon>Aeoliella</taxon>
    </lineage>
</organism>
<dbReference type="GO" id="GO:0017004">
    <property type="term" value="P:cytochrome complex assembly"/>
    <property type="evidence" value="ECO:0007669"/>
    <property type="project" value="UniProtKB-KW"/>
</dbReference>
<keyword evidence="7" id="KW-1185">Reference proteome</keyword>
<proteinExistence type="predicted"/>
<dbReference type="CDD" id="cd02966">
    <property type="entry name" value="TlpA_like_family"/>
    <property type="match status" value="1"/>
</dbReference>
<evidence type="ECO:0000256" key="3">
    <source>
        <dbReference type="ARBA" id="ARBA00023284"/>
    </source>
</evidence>
<dbReference type="AlphaFoldDB" id="A0A9X2JHR4"/>
<gene>
    <name evidence="6" type="ORF">NG895_04640</name>
</gene>
<sequence>MAFVEWLQFRVPCMRTFLYLMLVLLCWFTLGLILELNREPSYGANYLVGLGFDLLLVIIACATCAGLCTKSQRLCAMSAPSKMLLSFIIAFVAGLPVVVAQQVRFGDPVYIRLWDVYWGMFYRGPEWIVIVIHLFVTMLLAAGLYFVIRRREVHRPHSAHRRYPVGILNSVILLGLVCANVYVARHYSLALKSGRPDHFLTHDHSIGTSVGAFRLTDTEGSQILHDPRANRVLLVNFFATWCGPCVLEMPHLQKIWEENREDPRFSMVIVGLGEPIGALIEFKEENLYTMPFASDESGTIYSQFGLDGTIPHTCVLQHGRIGLSITGYDENRLDELNQYLEATLRQSPGHRTNASSEQ</sequence>
<comment type="caution">
    <text evidence="6">The sequence shown here is derived from an EMBL/GenBank/DDBJ whole genome shotgun (WGS) entry which is preliminary data.</text>
</comment>
<comment type="subcellular location">
    <subcellularLocation>
        <location evidence="1">Cell envelope</location>
    </subcellularLocation>
</comment>
<dbReference type="PANTHER" id="PTHR42852:SF17">
    <property type="entry name" value="THIOREDOXIN-LIKE PROTEIN HI_1115"/>
    <property type="match status" value="1"/>
</dbReference>
<accession>A0A9X2JHR4</accession>
<dbReference type="SUPFAM" id="SSF52833">
    <property type="entry name" value="Thioredoxin-like"/>
    <property type="match status" value="1"/>
</dbReference>
<evidence type="ECO:0000256" key="4">
    <source>
        <dbReference type="SAM" id="Phobius"/>
    </source>
</evidence>
<dbReference type="Proteomes" id="UP001155241">
    <property type="component" value="Unassembled WGS sequence"/>
</dbReference>
<dbReference type="GO" id="GO:0030313">
    <property type="term" value="C:cell envelope"/>
    <property type="evidence" value="ECO:0007669"/>
    <property type="project" value="UniProtKB-SubCell"/>
</dbReference>
<dbReference type="GO" id="GO:0016491">
    <property type="term" value="F:oxidoreductase activity"/>
    <property type="evidence" value="ECO:0007669"/>
    <property type="project" value="InterPro"/>
</dbReference>
<evidence type="ECO:0000256" key="2">
    <source>
        <dbReference type="ARBA" id="ARBA00022748"/>
    </source>
</evidence>
<evidence type="ECO:0000313" key="6">
    <source>
        <dbReference type="EMBL" id="MCO6043184.1"/>
    </source>
</evidence>
<dbReference type="InterPro" id="IPR050553">
    <property type="entry name" value="Thioredoxin_ResA/DsbE_sf"/>
</dbReference>
<evidence type="ECO:0000256" key="1">
    <source>
        <dbReference type="ARBA" id="ARBA00004196"/>
    </source>
</evidence>
<dbReference type="PROSITE" id="PS51352">
    <property type="entry name" value="THIOREDOXIN_2"/>
    <property type="match status" value="1"/>
</dbReference>
<feature type="transmembrane region" description="Helical" evidence="4">
    <location>
        <begin position="81"/>
        <end position="100"/>
    </location>
</feature>
<name>A0A9X2JHR4_9BACT</name>
<feature type="domain" description="Thioredoxin" evidence="5">
    <location>
        <begin position="204"/>
        <end position="338"/>
    </location>
</feature>
<dbReference type="InterPro" id="IPR013740">
    <property type="entry name" value="Redoxin"/>
</dbReference>
<evidence type="ECO:0000259" key="5">
    <source>
        <dbReference type="PROSITE" id="PS51352"/>
    </source>
</evidence>
<dbReference type="Gene3D" id="3.40.30.10">
    <property type="entry name" value="Glutaredoxin"/>
    <property type="match status" value="1"/>
</dbReference>
<feature type="transmembrane region" description="Helical" evidence="4">
    <location>
        <begin position="127"/>
        <end position="148"/>
    </location>
</feature>
<keyword evidence="2" id="KW-0201">Cytochrome c-type biogenesis</keyword>
<feature type="transmembrane region" description="Helical" evidence="4">
    <location>
        <begin position="16"/>
        <end position="34"/>
    </location>
</feature>
<dbReference type="InterPro" id="IPR036249">
    <property type="entry name" value="Thioredoxin-like_sf"/>
</dbReference>